<sequence length="143" mass="16376">MGSFYEGKKDKAKEEGGKNVENECMNEAGVCGVLGENTIREVLMKAGLLEEDSEKGGLGVKVEEQTQQPVKKNKVEEDEKINVLKMISESPWGAFEEEPMIGWIWYPYNHEELMSFHEEEEEVVWEHSLWNWDDINGIGMPNP</sequence>
<evidence type="ECO:0000313" key="1">
    <source>
        <dbReference type="EMBL" id="KAI8030299.1"/>
    </source>
</evidence>
<keyword evidence="2" id="KW-1185">Reference proteome</keyword>
<dbReference type="Proteomes" id="UP001060215">
    <property type="component" value="Chromosome 1"/>
</dbReference>
<accession>A0ACC0IWN6</accession>
<evidence type="ECO:0000313" key="2">
    <source>
        <dbReference type="Proteomes" id="UP001060215"/>
    </source>
</evidence>
<organism evidence="1 2">
    <name type="scientific">Camellia lanceoleosa</name>
    <dbReference type="NCBI Taxonomy" id="1840588"/>
    <lineage>
        <taxon>Eukaryota</taxon>
        <taxon>Viridiplantae</taxon>
        <taxon>Streptophyta</taxon>
        <taxon>Embryophyta</taxon>
        <taxon>Tracheophyta</taxon>
        <taxon>Spermatophyta</taxon>
        <taxon>Magnoliopsida</taxon>
        <taxon>eudicotyledons</taxon>
        <taxon>Gunneridae</taxon>
        <taxon>Pentapetalae</taxon>
        <taxon>asterids</taxon>
        <taxon>Ericales</taxon>
        <taxon>Theaceae</taxon>
        <taxon>Camellia</taxon>
    </lineage>
</organism>
<protein>
    <submittedName>
        <fullName evidence="1">Uncharacterized protein</fullName>
    </submittedName>
</protein>
<gene>
    <name evidence="1" type="ORF">LOK49_LG01G03525</name>
</gene>
<reference evidence="1 2" key="1">
    <citation type="journal article" date="2022" name="Plant J.">
        <title>Chromosome-level genome of Camellia lanceoleosa provides a valuable resource for understanding genome evolution and self-incompatibility.</title>
        <authorList>
            <person name="Gong W."/>
            <person name="Xiao S."/>
            <person name="Wang L."/>
            <person name="Liao Z."/>
            <person name="Chang Y."/>
            <person name="Mo W."/>
            <person name="Hu G."/>
            <person name="Li W."/>
            <person name="Zhao G."/>
            <person name="Zhu H."/>
            <person name="Hu X."/>
            <person name="Ji K."/>
            <person name="Xiang X."/>
            <person name="Song Q."/>
            <person name="Yuan D."/>
            <person name="Jin S."/>
            <person name="Zhang L."/>
        </authorList>
    </citation>
    <scope>NUCLEOTIDE SEQUENCE [LARGE SCALE GENOMIC DNA]</scope>
    <source>
        <strain evidence="1">SQ_2022a</strain>
    </source>
</reference>
<dbReference type="EMBL" id="CM045758">
    <property type="protein sequence ID" value="KAI8030299.1"/>
    <property type="molecule type" value="Genomic_DNA"/>
</dbReference>
<proteinExistence type="predicted"/>
<name>A0ACC0IWN6_9ERIC</name>
<comment type="caution">
    <text evidence="1">The sequence shown here is derived from an EMBL/GenBank/DDBJ whole genome shotgun (WGS) entry which is preliminary data.</text>
</comment>